<evidence type="ECO:0000259" key="20">
    <source>
        <dbReference type="Pfam" id="PF06455"/>
    </source>
</evidence>
<dbReference type="PANTHER" id="PTHR42829">
    <property type="entry name" value="NADH-UBIQUINONE OXIDOREDUCTASE CHAIN 5"/>
    <property type="match status" value="1"/>
</dbReference>
<evidence type="ECO:0000256" key="8">
    <source>
        <dbReference type="ARBA" id="ARBA00022792"/>
    </source>
</evidence>
<keyword evidence="10" id="KW-0249">Electron transport</keyword>
<feature type="domain" description="NADH-Ubiquinone oxidoreductase (complex I) chain 5 N-terminal" evidence="19">
    <location>
        <begin position="39"/>
        <end position="87"/>
    </location>
</feature>
<feature type="transmembrane region" description="Helical" evidence="17">
    <location>
        <begin position="279"/>
        <end position="312"/>
    </location>
</feature>
<evidence type="ECO:0000256" key="2">
    <source>
        <dbReference type="ARBA" id="ARBA00004448"/>
    </source>
</evidence>
<keyword evidence="8" id="KW-0999">Mitochondrion inner membrane</keyword>
<dbReference type="InterPro" id="IPR001516">
    <property type="entry name" value="Proton_antipo_N"/>
</dbReference>
<evidence type="ECO:0000256" key="4">
    <source>
        <dbReference type="ARBA" id="ARBA00021096"/>
    </source>
</evidence>
<feature type="transmembrane region" description="Helical" evidence="17">
    <location>
        <begin position="375"/>
        <end position="397"/>
    </location>
</feature>
<keyword evidence="13 17" id="KW-0830">Ubiquinone</keyword>
<dbReference type="Pfam" id="PF00361">
    <property type="entry name" value="Proton_antipo_M"/>
    <property type="match status" value="1"/>
</dbReference>
<evidence type="ECO:0000256" key="3">
    <source>
        <dbReference type="ARBA" id="ARBA00012944"/>
    </source>
</evidence>
<evidence type="ECO:0000256" key="10">
    <source>
        <dbReference type="ARBA" id="ARBA00022982"/>
    </source>
</evidence>
<evidence type="ECO:0000259" key="19">
    <source>
        <dbReference type="Pfam" id="PF00662"/>
    </source>
</evidence>
<evidence type="ECO:0000259" key="18">
    <source>
        <dbReference type="Pfam" id="PF00361"/>
    </source>
</evidence>
<feature type="transmembrane region" description="Helical" evidence="17">
    <location>
        <begin position="175"/>
        <end position="195"/>
    </location>
</feature>
<feature type="transmembrane region" description="Helical" evidence="17">
    <location>
        <begin position="483"/>
        <end position="502"/>
    </location>
</feature>
<feature type="transmembrane region" description="Helical" evidence="17">
    <location>
        <begin position="444"/>
        <end position="471"/>
    </location>
</feature>
<evidence type="ECO:0000256" key="11">
    <source>
        <dbReference type="ARBA" id="ARBA00022989"/>
    </source>
</evidence>
<dbReference type="GO" id="GO:0005743">
    <property type="term" value="C:mitochondrial inner membrane"/>
    <property type="evidence" value="ECO:0007669"/>
    <property type="project" value="UniProtKB-SubCell"/>
</dbReference>
<organism evidence="21">
    <name type="scientific">Xiphydria sp. ZJUH 2008002</name>
    <dbReference type="NCBI Taxonomy" id="2488325"/>
    <lineage>
        <taxon>Eukaryota</taxon>
        <taxon>Metazoa</taxon>
        <taxon>Ecdysozoa</taxon>
        <taxon>Arthropoda</taxon>
        <taxon>Hexapoda</taxon>
        <taxon>Insecta</taxon>
        <taxon>Pterygota</taxon>
        <taxon>Neoptera</taxon>
        <taxon>Endopterygota</taxon>
        <taxon>Hymenoptera</taxon>
        <taxon>Xiphydrioidea</taxon>
        <taxon>Xiphydriidae</taxon>
        <taxon>Xiphydria</taxon>
    </lineage>
</organism>
<evidence type="ECO:0000256" key="13">
    <source>
        <dbReference type="ARBA" id="ARBA00023075"/>
    </source>
</evidence>
<feature type="transmembrane region" description="Helical" evidence="17">
    <location>
        <begin position="149"/>
        <end position="168"/>
    </location>
</feature>
<evidence type="ECO:0000256" key="17">
    <source>
        <dbReference type="RuleBase" id="RU003404"/>
    </source>
</evidence>
<dbReference type="Pfam" id="PF00662">
    <property type="entry name" value="Proton_antipo_N"/>
    <property type="match status" value="1"/>
</dbReference>
<keyword evidence="14 17" id="KW-0496">Mitochondrion</keyword>
<dbReference type="InterPro" id="IPR003945">
    <property type="entry name" value="NU5C-like"/>
</dbReference>
<keyword evidence="6" id="KW-0679">Respiratory chain</keyword>
<sequence length="571" mass="67675">MYYTFLFFFYLFILGLMMIIFSMYFLLKNKLYFLEWEFMNLNSSEMKFILLLDWMSLIFIGVVFLISSMIFMFSQEYMNNDLSLNRFLLILILFVISMMLMIISPNLISILLGWDGLGMVSYCLVAYYQNKSSYNASMLTVLMNRLGDIGLLMIISILMYYGSWNLLFYTKLFDFSLITFFLLLAAMTKSAQIPFSSWLPAAMAAPTPVSALVHSSTLVTAGVYLMIRFSEILMVFHMNYYLMFFSNLTMIMSGVNAMYEYDLKKIIAFSTLSQLGLMMSILSMNFLILSFFHLICHAMFKALLFMCAGIVIHKFKNFQDIRMMSPLVKILPYTFMCFNCANLSLCGVPFLTGFYSKDLIMEIILLNKFNMLNFFLFSFSILLTLLYSLRLFFYLSFNKCKLMNLNFLQDNSIIMNFSMLMLFFFSIIMGSSLSWMVFSFYEIIYMNVILKILIYLILLFSVIIIILFMNLKLNLYLLIKMNFLLLFFSQMWFLSLINLLIIKYPLYMSLFLSKILDKGWNEIYGSENLYNYLKFYFMFSEVFYFNLIKKFFMLLNLLMLIFFFYYMFIII</sequence>
<comment type="similarity">
    <text evidence="17">Belongs to the complex I subunit 5 family.</text>
</comment>
<feature type="domain" description="NADH dehydrogenase subunit 5 C-terminal" evidence="20">
    <location>
        <begin position="387"/>
        <end position="565"/>
    </location>
</feature>
<dbReference type="InterPro" id="IPR010934">
    <property type="entry name" value="NADH_DH_su5_C"/>
</dbReference>
<dbReference type="PRINTS" id="PR01434">
    <property type="entry name" value="NADHDHGNASE5"/>
</dbReference>
<feature type="transmembrane region" description="Helical" evidence="17">
    <location>
        <begin position="417"/>
        <end position="438"/>
    </location>
</feature>
<keyword evidence="5 17" id="KW-0813">Transport</keyword>
<evidence type="ECO:0000256" key="6">
    <source>
        <dbReference type="ARBA" id="ARBA00022660"/>
    </source>
</evidence>
<gene>
    <name evidence="21" type="primary">nad5</name>
</gene>
<feature type="transmembrane region" description="Helical" evidence="17">
    <location>
        <begin position="207"/>
        <end position="227"/>
    </location>
</feature>
<protein>
    <recommendedName>
        <fullName evidence="4 17">NADH-ubiquinone oxidoreductase chain 5</fullName>
        <ecNumber evidence="3 17">7.1.1.2</ecNumber>
    </recommendedName>
</protein>
<feature type="domain" description="NADH:quinone oxidoreductase/Mrp antiporter transmembrane" evidence="18">
    <location>
        <begin position="104"/>
        <end position="383"/>
    </location>
</feature>
<feature type="transmembrane region" description="Helical" evidence="17">
    <location>
        <begin position="48"/>
        <end position="72"/>
    </location>
</feature>
<dbReference type="EMBL" id="MH422969">
    <property type="protein sequence ID" value="AYV97250.1"/>
    <property type="molecule type" value="Genomic_DNA"/>
</dbReference>
<comment type="subcellular location">
    <subcellularLocation>
        <location evidence="2">Mitochondrion inner membrane</location>
        <topology evidence="2">Multi-pass membrane protein</topology>
    </subcellularLocation>
</comment>
<evidence type="ECO:0000256" key="9">
    <source>
        <dbReference type="ARBA" id="ARBA00022967"/>
    </source>
</evidence>
<comment type="function">
    <text evidence="1">Core subunit of the mitochondrial membrane respiratory chain NADH dehydrogenase (Complex I) that is believed to belong to the minimal assembly required for catalysis. Complex I functions in the transfer of electrons from NADH to the respiratory chain. The immediate electron acceptor for the enzyme is believed to be ubiquinone.</text>
</comment>
<accession>A0A3G5BC81</accession>
<comment type="catalytic activity">
    <reaction evidence="16 17">
        <text>a ubiquinone + NADH + 5 H(+)(in) = a ubiquinol + NAD(+) + 4 H(+)(out)</text>
        <dbReference type="Rhea" id="RHEA:29091"/>
        <dbReference type="Rhea" id="RHEA-COMP:9565"/>
        <dbReference type="Rhea" id="RHEA-COMP:9566"/>
        <dbReference type="ChEBI" id="CHEBI:15378"/>
        <dbReference type="ChEBI" id="CHEBI:16389"/>
        <dbReference type="ChEBI" id="CHEBI:17976"/>
        <dbReference type="ChEBI" id="CHEBI:57540"/>
        <dbReference type="ChEBI" id="CHEBI:57945"/>
        <dbReference type="EC" id="7.1.1.2"/>
    </reaction>
</comment>
<reference evidence="21" key="1">
    <citation type="journal article" date="2018" name="Int. J. Biol. Macromol.">
        <title>The first two mitochondrial genomes of wood wasps (Hymenoptera: Symphyta): Novel gene rearrangements and higher-level phylogeny of the basal hymenopterans.</title>
        <authorList>
            <person name="Ma Y."/>
            <person name="Zheng B.Y."/>
            <person name="Zhu J.C."/>
            <person name="van Achterberg C."/>
            <person name="Tang P."/>
            <person name="Chen X.X."/>
        </authorList>
    </citation>
    <scope>NUCLEOTIDE SEQUENCE</scope>
</reference>
<dbReference type="InterPro" id="IPR001750">
    <property type="entry name" value="ND/Mrp_TM"/>
</dbReference>
<dbReference type="PANTHER" id="PTHR42829:SF2">
    <property type="entry name" value="NADH-UBIQUINONE OXIDOREDUCTASE CHAIN 5"/>
    <property type="match status" value="1"/>
</dbReference>
<keyword evidence="12 17" id="KW-0520">NAD</keyword>
<evidence type="ECO:0000256" key="16">
    <source>
        <dbReference type="ARBA" id="ARBA00049551"/>
    </source>
</evidence>
<dbReference type="GO" id="GO:0003954">
    <property type="term" value="F:NADH dehydrogenase activity"/>
    <property type="evidence" value="ECO:0007669"/>
    <property type="project" value="TreeGrafter"/>
</dbReference>
<evidence type="ECO:0000256" key="12">
    <source>
        <dbReference type="ARBA" id="ARBA00023027"/>
    </source>
</evidence>
<evidence type="ECO:0000256" key="7">
    <source>
        <dbReference type="ARBA" id="ARBA00022692"/>
    </source>
</evidence>
<dbReference type="GO" id="GO:0042773">
    <property type="term" value="P:ATP synthesis coupled electron transport"/>
    <property type="evidence" value="ECO:0007669"/>
    <property type="project" value="InterPro"/>
</dbReference>
<evidence type="ECO:0000256" key="14">
    <source>
        <dbReference type="ARBA" id="ARBA00023128"/>
    </source>
</evidence>
<keyword evidence="15 17" id="KW-0472">Membrane</keyword>
<evidence type="ECO:0000313" key="21">
    <source>
        <dbReference type="EMBL" id="AYV97250.1"/>
    </source>
</evidence>
<dbReference type="GO" id="GO:0015990">
    <property type="term" value="P:electron transport coupled proton transport"/>
    <property type="evidence" value="ECO:0007669"/>
    <property type="project" value="TreeGrafter"/>
</dbReference>
<dbReference type="EC" id="7.1.1.2" evidence="3 17"/>
<feature type="transmembrane region" description="Helical" evidence="17">
    <location>
        <begin position="239"/>
        <end position="259"/>
    </location>
</feature>
<proteinExistence type="inferred from homology"/>
<keyword evidence="11 17" id="KW-1133">Transmembrane helix</keyword>
<keyword evidence="9" id="KW-1278">Translocase</keyword>
<dbReference type="AlphaFoldDB" id="A0A3G5BC81"/>
<keyword evidence="7 17" id="KW-0812">Transmembrane</keyword>
<feature type="transmembrane region" description="Helical" evidence="17">
    <location>
        <begin position="551"/>
        <end position="570"/>
    </location>
</feature>
<feature type="transmembrane region" description="Helical" evidence="17">
    <location>
        <begin position="333"/>
        <end position="355"/>
    </location>
</feature>
<geneLocation type="mitochondrion" evidence="21"/>
<evidence type="ECO:0000256" key="1">
    <source>
        <dbReference type="ARBA" id="ARBA00003257"/>
    </source>
</evidence>
<dbReference type="GO" id="GO:0008137">
    <property type="term" value="F:NADH dehydrogenase (ubiquinone) activity"/>
    <property type="evidence" value="ECO:0007669"/>
    <property type="project" value="UniProtKB-EC"/>
</dbReference>
<reference evidence="21" key="2">
    <citation type="submission" date="2018-06" db="EMBL/GenBank/DDBJ databases">
        <authorList>
            <person name="Zheng B."/>
        </authorList>
    </citation>
    <scope>NUCLEOTIDE SEQUENCE</scope>
</reference>
<evidence type="ECO:0000256" key="15">
    <source>
        <dbReference type="ARBA" id="ARBA00023136"/>
    </source>
</evidence>
<feature type="transmembrane region" description="Helical" evidence="17">
    <location>
        <begin position="6"/>
        <end position="27"/>
    </location>
</feature>
<name>A0A3G5BC81_9HYME</name>
<evidence type="ECO:0000256" key="5">
    <source>
        <dbReference type="ARBA" id="ARBA00022448"/>
    </source>
</evidence>
<feature type="transmembrane region" description="Helical" evidence="17">
    <location>
        <begin position="84"/>
        <end position="103"/>
    </location>
</feature>
<dbReference type="Pfam" id="PF06455">
    <property type="entry name" value="NADH5_C"/>
    <property type="match status" value="1"/>
</dbReference>
<comment type="function">
    <text evidence="17">Core subunit of the mitochondrial membrane respiratory chain NADH dehydrogenase (Complex I) which catalyzes electron transfer from NADH through the respiratory chain, using ubiquinone as an electron acceptor. Essential for the catalytic activity and assembly of complex I.</text>
</comment>